<keyword evidence="2" id="KW-1185">Reference proteome</keyword>
<organism evidence="1 2">
    <name type="scientific">Collybia nuda</name>
    <dbReference type="NCBI Taxonomy" id="64659"/>
    <lineage>
        <taxon>Eukaryota</taxon>
        <taxon>Fungi</taxon>
        <taxon>Dikarya</taxon>
        <taxon>Basidiomycota</taxon>
        <taxon>Agaricomycotina</taxon>
        <taxon>Agaricomycetes</taxon>
        <taxon>Agaricomycetidae</taxon>
        <taxon>Agaricales</taxon>
        <taxon>Tricholomatineae</taxon>
        <taxon>Clitocybaceae</taxon>
        <taxon>Collybia</taxon>
    </lineage>
</organism>
<sequence>MCSLHSTQHNLLDTDNSKVDKNMQIISLALFSIAICRSALAYPTDGLKQLAARDCSAEIATFNLARRERRGDFSRRSIYPTMKNLTCILAPEASTDNYIANPPLRQDVTQGQTQVFLIGCVNSFTDGLCISFSGFALTMDIGVLDVTTCQPLPNAMVEIWSPNALGNYGTFLRGALTTASNGIAEFQTIFPGYTSEGANHINLLVHTSSSATSSVTHAGRVFFTDKWTTIVAMQPPYNTNTHERITNLDDPVYAAAGKTGFYPVIDVASIHDDWPEGMVGYITVGVNPKATH</sequence>
<dbReference type="Proteomes" id="UP000807353">
    <property type="component" value="Unassembled WGS sequence"/>
</dbReference>
<accession>A0A9P5YH27</accession>
<dbReference type="EMBL" id="MU150229">
    <property type="protein sequence ID" value="KAF9469773.1"/>
    <property type="molecule type" value="Genomic_DNA"/>
</dbReference>
<name>A0A9P5YH27_9AGAR</name>
<evidence type="ECO:0000313" key="1">
    <source>
        <dbReference type="EMBL" id="KAF9469773.1"/>
    </source>
</evidence>
<keyword evidence="1" id="KW-0560">Oxidoreductase</keyword>
<gene>
    <name evidence="1" type="ORF">BDZ94DRAFT_1303443</name>
</gene>
<protein>
    <submittedName>
        <fullName evidence="1">Intradiol ring-cleavage dioxygenase</fullName>
    </submittedName>
</protein>
<dbReference type="SUPFAM" id="SSF49482">
    <property type="entry name" value="Aromatic compound dioxygenase"/>
    <property type="match status" value="1"/>
</dbReference>
<dbReference type="InterPro" id="IPR015889">
    <property type="entry name" value="Intradiol_dOase_core"/>
</dbReference>
<reference evidence="1" key="1">
    <citation type="submission" date="2020-11" db="EMBL/GenBank/DDBJ databases">
        <authorList>
            <consortium name="DOE Joint Genome Institute"/>
            <person name="Ahrendt S."/>
            <person name="Riley R."/>
            <person name="Andreopoulos W."/>
            <person name="Labutti K."/>
            <person name="Pangilinan J."/>
            <person name="Ruiz-Duenas F.J."/>
            <person name="Barrasa J.M."/>
            <person name="Sanchez-Garcia M."/>
            <person name="Camarero S."/>
            <person name="Miyauchi S."/>
            <person name="Serrano A."/>
            <person name="Linde D."/>
            <person name="Babiker R."/>
            <person name="Drula E."/>
            <person name="Ayuso-Fernandez I."/>
            <person name="Pacheco R."/>
            <person name="Padilla G."/>
            <person name="Ferreira P."/>
            <person name="Barriuso J."/>
            <person name="Kellner H."/>
            <person name="Castanera R."/>
            <person name="Alfaro M."/>
            <person name="Ramirez L."/>
            <person name="Pisabarro A.G."/>
            <person name="Kuo A."/>
            <person name="Tritt A."/>
            <person name="Lipzen A."/>
            <person name="He G."/>
            <person name="Yan M."/>
            <person name="Ng V."/>
            <person name="Cullen D."/>
            <person name="Martin F."/>
            <person name="Rosso M.-N."/>
            <person name="Henrissat B."/>
            <person name="Hibbett D."/>
            <person name="Martinez A.T."/>
            <person name="Grigoriev I.V."/>
        </authorList>
    </citation>
    <scope>NUCLEOTIDE SEQUENCE</scope>
    <source>
        <strain evidence="1">CBS 247.69</strain>
    </source>
</reference>
<dbReference type="PANTHER" id="PTHR34315:SF4">
    <property type="entry name" value="INTRADIOL RING-CLEAVAGE DIOXYGENASES DOMAIN-CONTAINING PROTEIN"/>
    <property type="match status" value="1"/>
</dbReference>
<dbReference type="AlphaFoldDB" id="A0A9P5YH27"/>
<keyword evidence="1" id="KW-0223">Dioxygenase</keyword>
<evidence type="ECO:0000313" key="2">
    <source>
        <dbReference type="Proteomes" id="UP000807353"/>
    </source>
</evidence>
<dbReference type="GO" id="GO:0005506">
    <property type="term" value="F:iron ion binding"/>
    <property type="evidence" value="ECO:0007669"/>
    <property type="project" value="InterPro"/>
</dbReference>
<dbReference type="GO" id="GO:0016702">
    <property type="term" value="F:oxidoreductase activity, acting on single donors with incorporation of molecular oxygen, incorporation of two atoms of oxygen"/>
    <property type="evidence" value="ECO:0007669"/>
    <property type="project" value="InterPro"/>
</dbReference>
<proteinExistence type="predicted"/>
<dbReference type="PANTHER" id="PTHR34315">
    <property type="match status" value="1"/>
</dbReference>
<comment type="caution">
    <text evidence="1">The sequence shown here is derived from an EMBL/GenBank/DDBJ whole genome shotgun (WGS) entry which is preliminary data.</text>
</comment>
<dbReference type="OrthoDB" id="121380at2759"/>
<dbReference type="Gene3D" id="2.60.130.10">
    <property type="entry name" value="Aromatic compound dioxygenase"/>
    <property type="match status" value="1"/>
</dbReference>